<feature type="domain" description="Bacterial transcriptional activator" evidence="1">
    <location>
        <begin position="945"/>
        <end position="1062"/>
    </location>
</feature>
<dbReference type="SMART" id="SM01043">
    <property type="entry name" value="BTAD"/>
    <property type="match status" value="1"/>
</dbReference>
<dbReference type="PANTHER" id="PTHR35807:SF2">
    <property type="entry name" value="TRANSCRIPTIONAL ACTIVATOR DOMAIN"/>
    <property type="match status" value="1"/>
</dbReference>
<reference evidence="3" key="1">
    <citation type="submission" date="2017-08" db="EMBL/GenBank/DDBJ databases">
        <authorList>
            <person name="Varghese N."/>
            <person name="Submissions S."/>
        </authorList>
    </citation>
    <scope>NUCLEOTIDE SEQUENCE [LARGE SCALE GENOMIC DNA]</scope>
    <source>
        <strain evidence="3">JC22</strain>
    </source>
</reference>
<dbReference type="PANTHER" id="PTHR35807">
    <property type="entry name" value="TRANSCRIPTIONAL REGULATOR REDD-RELATED"/>
    <property type="match status" value="1"/>
</dbReference>
<dbReference type="RefSeq" id="WP_097074429.1">
    <property type="nucleotide sequence ID" value="NZ_OBMQ01000011.1"/>
</dbReference>
<dbReference type="OrthoDB" id="1137593at2"/>
<dbReference type="Gene3D" id="1.25.40.10">
    <property type="entry name" value="Tetratricopeptide repeat domain"/>
    <property type="match status" value="2"/>
</dbReference>
<dbReference type="InterPro" id="IPR036388">
    <property type="entry name" value="WH-like_DNA-bd_sf"/>
</dbReference>
<dbReference type="SUPFAM" id="SSF48452">
    <property type="entry name" value="TPR-like"/>
    <property type="match status" value="3"/>
</dbReference>
<evidence type="ECO:0000313" key="3">
    <source>
        <dbReference type="Proteomes" id="UP000219636"/>
    </source>
</evidence>
<dbReference type="InterPro" id="IPR019734">
    <property type="entry name" value="TPR_rpt"/>
</dbReference>
<dbReference type="SUPFAM" id="SSF52540">
    <property type="entry name" value="P-loop containing nucleoside triphosphate hydrolases"/>
    <property type="match status" value="1"/>
</dbReference>
<evidence type="ECO:0000259" key="1">
    <source>
        <dbReference type="SMART" id="SM01043"/>
    </source>
</evidence>
<proteinExistence type="predicted"/>
<dbReference type="AlphaFoldDB" id="A0A285TCI0"/>
<dbReference type="EMBL" id="OBMQ01000011">
    <property type="protein sequence ID" value="SOC19764.1"/>
    <property type="molecule type" value="Genomic_DNA"/>
</dbReference>
<organism evidence="2 3">
    <name type="scientific">Ureibacillus xyleni</name>
    <dbReference type="NCBI Taxonomy" id="614648"/>
    <lineage>
        <taxon>Bacteria</taxon>
        <taxon>Bacillati</taxon>
        <taxon>Bacillota</taxon>
        <taxon>Bacilli</taxon>
        <taxon>Bacillales</taxon>
        <taxon>Caryophanaceae</taxon>
        <taxon>Ureibacillus</taxon>
    </lineage>
</organism>
<dbReference type="InterPro" id="IPR027417">
    <property type="entry name" value="P-loop_NTPase"/>
</dbReference>
<dbReference type="InterPro" id="IPR059106">
    <property type="entry name" value="WHD_MalT"/>
</dbReference>
<dbReference type="Gene3D" id="3.40.50.300">
    <property type="entry name" value="P-loop containing nucleotide triphosphate hydrolases"/>
    <property type="match status" value="1"/>
</dbReference>
<dbReference type="Proteomes" id="UP000219636">
    <property type="component" value="Unassembled WGS sequence"/>
</dbReference>
<dbReference type="Pfam" id="PF25873">
    <property type="entry name" value="WHD_MalT"/>
    <property type="match status" value="1"/>
</dbReference>
<dbReference type="Gene3D" id="1.10.10.10">
    <property type="entry name" value="Winged helix-like DNA-binding domain superfamily/Winged helix DNA-binding domain"/>
    <property type="match status" value="1"/>
</dbReference>
<accession>A0A285TCI0</accession>
<dbReference type="InterPro" id="IPR011990">
    <property type="entry name" value="TPR-like_helical_dom_sf"/>
</dbReference>
<dbReference type="InterPro" id="IPR051677">
    <property type="entry name" value="AfsR-DnrI-RedD_regulator"/>
</dbReference>
<dbReference type="Pfam" id="PF03704">
    <property type="entry name" value="BTAD"/>
    <property type="match status" value="1"/>
</dbReference>
<name>A0A285TCI0_9BACL</name>
<protein>
    <submittedName>
        <fullName evidence="2">Transcriptional regulator</fullName>
    </submittedName>
</protein>
<evidence type="ECO:0000313" key="2">
    <source>
        <dbReference type="EMBL" id="SOC19764.1"/>
    </source>
</evidence>
<sequence>MNHVLLSKLIPPDPSIHYLHRSRLLKKLSKSGHVKLTVVHSGAGFGKTSALAQLMITQKQRFSWYQVTEDDDDILPFLRHLFYSIQRVYPSFGSDVEEWDHFSSFPKIEDLNKLYRTFINEFCKMTEPLYVIIDDFHLVNHVFQINYIMDKIVEHLPPHIHFIVASRIYPNWKCILPLRMNANLVECKEEDFVFSAEEVEILFEDFFDRQLSKEEVKNILTLSEGWPIVILLLAMQSTESTLPIQEIAKFSLQDFFSYLSEEVFENLNDVQQEALLKYSIFQTFSLQLIETFYNNEMANQLKELVKHHAFIQPLIGFQEFRFHALFKQFLESKMQERDYKQWTELHKQATSYFLEQKDPVNALYHAFNSNDEELIATTLVTFAPTFIRAGQFDYFLERVKELGEDSRTHFYPLYFFEGECQRYRAQYEKAKKAYEKCLYFATKQQDLFYILKANAGIAHIYLDTIQPALAQTYLMNALNLVDSVEIDTEELQSLQRQYAENLVNLGRAGEAEQWVLSKGLPQHILARGNLDVRMLLRQGKLVQARKRIHLRENEHDYSLDAHRESDVLHALILTFLGENEEALRCTLSTINNSYQDHSQFALAVAYLRKGHATRLLNALHLEEAETCYLKAIELMDEIHVSRAKAESYLGLAIVKARQGVLHEALTYVKLGLYETERAQDQWVTALLLTASTIIHIENNNLLEAKKCALKAKELFSLSPDNYGIMVTNFWLSYIAYKNEDMPEFVKEFEAFAALCNEHDFYFFLNKRTLFGPESFLKFWEVVNQALEMEPDNRNIQQIAQFLQLNQDKLIPKHSFTLYLLGPFTMFRDGFEIVDKEWKREKAKELFLYLYFNRNRFVAKEEIMNALWPNSDEQSMNRDFKVAYNACLKVLQPDRLARDESPYILRKQSMYKLHPVDAFLSDIEFFEKFTKLGLNERNTSFSLEWLLKAYSVYKGQILEDLTSFQWLEGKRAEIDKLIILVIEKIAQIYTDLEDYQSAIDWAEKLIQHDSTWEEGYRLLMLAYFHQNNRPQAVRWYEKCVEVLEEELNIEPMDTTIQVFEMISR</sequence>
<dbReference type="SMART" id="SM00028">
    <property type="entry name" value="TPR"/>
    <property type="match status" value="5"/>
</dbReference>
<dbReference type="InterPro" id="IPR005158">
    <property type="entry name" value="BTAD"/>
</dbReference>
<keyword evidence="3" id="KW-1185">Reference proteome</keyword>
<gene>
    <name evidence="2" type="ORF">SAMN05880501_11157</name>
</gene>